<dbReference type="PANTHER" id="PTHR38439:SF3">
    <property type="entry name" value="COPPER-RESISTANT CUPROPROTEIN COPI"/>
    <property type="match status" value="1"/>
</dbReference>
<dbReference type="InterPro" id="IPR050845">
    <property type="entry name" value="Cu-binding_ET"/>
</dbReference>
<dbReference type="InterPro" id="IPR008972">
    <property type="entry name" value="Cupredoxin"/>
</dbReference>
<dbReference type="RefSeq" id="WP_343215320.1">
    <property type="nucleotide sequence ID" value="NZ_JAFNJS010000016.1"/>
</dbReference>
<dbReference type="EMBL" id="JBHRSB010000016">
    <property type="protein sequence ID" value="MFC3003804.1"/>
    <property type="molecule type" value="Genomic_DNA"/>
</dbReference>
<comment type="caution">
    <text evidence="5">The sequence shown here is derived from an EMBL/GenBank/DDBJ whole genome shotgun (WGS) entry which is preliminary data.</text>
</comment>
<name>A0ABV7C460_9PROT</name>
<gene>
    <name evidence="5" type="ORF">ACFOD3_28175</name>
</gene>
<organism evidence="5 6">
    <name type="scientific">Falsiroseomonas tokyonensis</name>
    <dbReference type="NCBI Taxonomy" id="430521"/>
    <lineage>
        <taxon>Bacteria</taxon>
        <taxon>Pseudomonadati</taxon>
        <taxon>Pseudomonadota</taxon>
        <taxon>Alphaproteobacteria</taxon>
        <taxon>Acetobacterales</taxon>
        <taxon>Roseomonadaceae</taxon>
        <taxon>Falsiroseomonas</taxon>
    </lineage>
</organism>
<feature type="signal peptide" evidence="3">
    <location>
        <begin position="1"/>
        <end position="30"/>
    </location>
</feature>
<evidence type="ECO:0000256" key="2">
    <source>
        <dbReference type="ARBA" id="ARBA00023008"/>
    </source>
</evidence>
<keyword evidence="1" id="KW-0479">Metal-binding</keyword>
<proteinExistence type="predicted"/>
<dbReference type="Proteomes" id="UP001595420">
    <property type="component" value="Unassembled WGS sequence"/>
</dbReference>
<feature type="domain" description="Blue (type 1) copper" evidence="4">
    <location>
        <begin position="58"/>
        <end position="180"/>
    </location>
</feature>
<reference evidence="6" key="1">
    <citation type="journal article" date="2019" name="Int. J. Syst. Evol. Microbiol.">
        <title>The Global Catalogue of Microorganisms (GCM) 10K type strain sequencing project: providing services to taxonomists for standard genome sequencing and annotation.</title>
        <authorList>
            <consortium name="The Broad Institute Genomics Platform"/>
            <consortium name="The Broad Institute Genome Sequencing Center for Infectious Disease"/>
            <person name="Wu L."/>
            <person name="Ma J."/>
        </authorList>
    </citation>
    <scope>NUCLEOTIDE SEQUENCE [LARGE SCALE GENOMIC DNA]</scope>
    <source>
        <strain evidence="6">CGMCC 1.16855</strain>
    </source>
</reference>
<accession>A0ABV7C460</accession>
<evidence type="ECO:0000256" key="1">
    <source>
        <dbReference type="ARBA" id="ARBA00022723"/>
    </source>
</evidence>
<sequence length="183" mass="19503">MIKLSHLAALTLLAAATATPAILAPAPALASPEGHGNNAQLLGQPAARGTGRVVRIEMTENAYSVPRIQVRAGETIRFVAVNRGQFVHEFSFAPAAVAAAHRPEMARMFEHGMITPERVVSLTMTMPDGTRMDLAPPNTVLVEPGKTGEISWRFTRAGTIEIACNIPGHYESGMAAELVVTPR</sequence>
<evidence type="ECO:0000256" key="3">
    <source>
        <dbReference type="SAM" id="SignalP"/>
    </source>
</evidence>
<keyword evidence="6" id="KW-1185">Reference proteome</keyword>
<feature type="chain" id="PRO_5047224141" evidence="3">
    <location>
        <begin position="31"/>
        <end position="183"/>
    </location>
</feature>
<evidence type="ECO:0000313" key="6">
    <source>
        <dbReference type="Proteomes" id="UP001595420"/>
    </source>
</evidence>
<keyword evidence="3" id="KW-0732">Signal</keyword>
<dbReference type="SUPFAM" id="SSF49503">
    <property type="entry name" value="Cupredoxins"/>
    <property type="match status" value="1"/>
</dbReference>
<dbReference type="Gene3D" id="2.60.40.420">
    <property type="entry name" value="Cupredoxins - blue copper proteins"/>
    <property type="match status" value="1"/>
</dbReference>
<dbReference type="Pfam" id="PF00127">
    <property type="entry name" value="Copper-bind"/>
    <property type="match status" value="1"/>
</dbReference>
<evidence type="ECO:0000313" key="5">
    <source>
        <dbReference type="EMBL" id="MFC3003804.1"/>
    </source>
</evidence>
<dbReference type="InterPro" id="IPR000923">
    <property type="entry name" value="BlueCu_1"/>
</dbReference>
<dbReference type="PANTHER" id="PTHR38439">
    <property type="entry name" value="AURACYANIN-B"/>
    <property type="match status" value="1"/>
</dbReference>
<protein>
    <submittedName>
        <fullName evidence="5">Plastocyanin/azurin family copper-binding protein</fullName>
    </submittedName>
</protein>
<keyword evidence="2" id="KW-0186">Copper</keyword>
<evidence type="ECO:0000259" key="4">
    <source>
        <dbReference type="Pfam" id="PF00127"/>
    </source>
</evidence>